<organism evidence="1 2">
    <name type="scientific">Streptomyces meridianus</name>
    <dbReference type="NCBI Taxonomy" id="2938945"/>
    <lineage>
        <taxon>Bacteria</taxon>
        <taxon>Bacillati</taxon>
        <taxon>Actinomycetota</taxon>
        <taxon>Actinomycetes</taxon>
        <taxon>Kitasatosporales</taxon>
        <taxon>Streptomycetaceae</taxon>
        <taxon>Streptomyces</taxon>
    </lineage>
</organism>
<evidence type="ECO:0000313" key="2">
    <source>
        <dbReference type="Proteomes" id="UP001167160"/>
    </source>
</evidence>
<gene>
    <name evidence="1" type="ORF">M1E25_22720</name>
</gene>
<comment type="caution">
    <text evidence="1">The sequence shown here is derived from an EMBL/GenBank/DDBJ whole genome shotgun (WGS) entry which is preliminary data.</text>
</comment>
<proteinExistence type="predicted"/>
<keyword evidence="2" id="KW-1185">Reference proteome</keyword>
<name>A0ABT0XC84_9ACTN</name>
<reference evidence="1" key="1">
    <citation type="journal article" date="2023" name="Int. J. Syst. Evol. Microbiol.">
        <title>Streptomyces meridianus sp. nov. isolated from brackish water of the Tagus estuary in Alcochete, Portugal.</title>
        <authorList>
            <person name="Santos J.D.N."/>
            <person name="Klimek D."/>
            <person name="Calusinska M."/>
            <person name="Lobo Da Cunha A."/>
            <person name="Catita J."/>
            <person name="Goncalves H."/>
            <person name="Gonzalez I."/>
            <person name="Reyes F."/>
            <person name="Lage O.M."/>
        </authorList>
    </citation>
    <scope>NUCLEOTIDE SEQUENCE</scope>
    <source>
        <strain evidence="1">MTZ3.1</strain>
    </source>
</reference>
<dbReference type="Proteomes" id="UP001167160">
    <property type="component" value="Unassembled WGS sequence"/>
</dbReference>
<sequence>MPEWGHCNLSQTIWGDGGTLGNVLWDGEGYAEPSPAEFAGTTAKIRDEVRAEK</sequence>
<dbReference type="EMBL" id="JAMQGM010000051">
    <property type="protein sequence ID" value="MCM2580126.1"/>
    <property type="molecule type" value="Genomic_DNA"/>
</dbReference>
<dbReference type="RefSeq" id="WP_251418667.1">
    <property type="nucleotide sequence ID" value="NZ_JAMQGM010000051.1"/>
</dbReference>
<evidence type="ECO:0000313" key="1">
    <source>
        <dbReference type="EMBL" id="MCM2580126.1"/>
    </source>
</evidence>
<accession>A0ABT0XC84</accession>
<protein>
    <submittedName>
        <fullName evidence="1">Uncharacterized protein</fullName>
    </submittedName>
</protein>